<dbReference type="AlphaFoldDB" id="A0A7Z0IRH1"/>
<dbReference type="SUPFAM" id="SSF161098">
    <property type="entry name" value="MetI-like"/>
    <property type="match status" value="1"/>
</dbReference>
<dbReference type="FunFam" id="1.10.3720.10:FF:000001">
    <property type="entry name" value="Glycine betaine ABC transporter, permease"/>
    <property type="match status" value="1"/>
</dbReference>
<dbReference type="PANTHER" id="PTHR30177:SF4">
    <property type="entry name" value="OSMOPROTECTANT IMPORT PERMEASE PROTEIN OSMW"/>
    <property type="match status" value="1"/>
</dbReference>
<keyword evidence="10" id="KW-1185">Reference proteome</keyword>
<feature type="transmembrane region" description="Helical" evidence="6">
    <location>
        <begin position="181"/>
        <end position="208"/>
    </location>
</feature>
<dbReference type="PROSITE" id="PS50928">
    <property type="entry name" value="ABC_TM1"/>
    <property type="match status" value="1"/>
</dbReference>
<dbReference type="Proteomes" id="UP000564496">
    <property type="component" value="Unassembled WGS sequence"/>
</dbReference>
<name>A0A7Z0IRH1_9ACTN</name>
<evidence type="ECO:0000256" key="6">
    <source>
        <dbReference type="RuleBase" id="RU363032"/>
    </source>
</evidence>
<evidence type="ECO:0000256" key="5">
    <source>
        <dbReference type="ARBA" id="ARBA00023136"/>
    </source>
</evidence>
<comment type="subcellular location">
    <subcellularLocation>
        <location evidence="6">Cell membrane</location>
        <topology evidence="6">Multi-pass membrane protein</topology>
    </subcellularLocation>
    <subcellularLocation>
        <location evidence="1">Membrane</location>
        <topology evidence="1">Multi-pass membrane protein</topology>
    </subcellularLocation>
</comment>
<evidence type="ECO:0000256" key="7">
    <source>
        <dbReference type="SAM" id="MobiDB-lite"/>
    </source>
</evidence>
<feature type="transmembrane region" description="Helical" evidence="6">
    <location>
        <begin position="104"/>
        <end position="127"/>
    </location>
</feature>
<feature type="domain" description="ABC transmembrane type-1" evidence="8">
    <location>
        <begin position="67"/>
        <end position="248"/>
    </location>
</feature>
<evidence type="ECO:0000313" key="9">
    <source>
        <dbReference type="EMBL" id="NYI76999.1"/>
    </source>
</evidence>
<evidence type="ECO:0000256" key="2">
    <source>
        <dbReference type="ARBA" id="ARBA00022448"/>
    </source>
</evidence>
<organism evidence="9 10">
    <name type="scientific">Nocardioides panzhihuensis</name>
    <dbReference type="NCBI Taxonomy" id="860243"/>
    <lineage>
        <taxon>Bacteria</taxon>
        <taxon>Bacillati</taxon>
        <taxon>Actinomycetota</taxon>
        <taxon>Actinomycetes</taxon>
        <taxon>Propionibacteriales</taxon>
        <taxon>Nocardioidaceae</taxon>
        <taxon>Nocardioides</taxon>
    </lineage>
</organism>
<evidence type="ECO:0000256" key="4">
    <source>
        <dbReference type="ARBA" id="ARBA00022989"/>
    </source>
</evidence>
<comment type="caution">
    <text evidence="9">The sequence shown here is derived from an EMBL/GenBank/DDBJ whole genome shotgun (WGS) entry which is preliminary data.</text>
</comment>
<evidence type="ECO:0000313" key="10">
    <source>
        <dbReference type="Proteomes" id="UP000564496"/>
    </source>
</evidence>
<evidence type="ECO:0000256" key="3">
    <source>
        <dbReference type="ARBA" id="ARBA00022692"/>
    </source>
</evidence>
<sequence length="260" mass="27535">MTAAVIDEASTAPAGPGESPLTRRAWRWQLPMIALALAIGQLVWVQYASLDSVESRALAQSEVLANLWEHIWLVLVSTIVVLVIGIPLGIWLSRPSAKLLRGPVLLVANAGQAVPSIGILVLLALIWGVGFNMAVIALVIYALLPILRNTIVGLQQVDPFIVDAARGMGMSKGEILRKVELPLAVPVILAGARVSLILNVGVATLATYTNAGGLGDLIERGIVLNRMPILITGCVLTIALALLVDWLAGIAEQVLRPRGL</sequence>
<proteinExistence type="inferred from homology"/>
<dbReference type="GO" id="GO:0031460">
    <property type="term" value="P:glycine betaine transport"/>
    <property type="evidence" value="ECO:0007669"/>
    <property type="project" value="TreeGrafter"/>
</dbReference>
<feature type="transmembrane region" description="Helical" evidence="6">
    <location>
        <begin position="133"/>
        <end position="151"/>
    </location>
</feature>
<reference evidence="9 10" key="1">
    <citation type="submission" date="2020-07" db="EMBL/GenBank/DDBJ databases">
        <title>Sequencing the genomes of 1000 actinobacteria strains.</title>
        <authorList>
            <person name="Klenk H.-P."/>
        </authorList>
    </citation>
    <scope>NUCLEOTIDE SEQUENCE [LARGE SCALE GENOMIC DNA]</scope>
    <source>
        <strain evidence="9 10">DSM 26487</strain>
    </source>
</reference>
<comment type="similarity">
    <text evidence="6">Belongs to the binding-protein-dependent transport system permease family.</text>
</comment>
<dbReference type="GO" id="GO:0005886">
    <property type="term" value="C:plasma membrane"/>
    <property type="evidence" value="ECO:0007669"/>
    <property type="project" value="UniProtKB-SubCell"/>
</dbReference>
<dbReference type="InterPro" id="IPR051204">
    <property type="entry name" value="ABC_transp_perm/SBD"/>
</dbReference>
<gene>
    <name evidence="9" type="ORF">BJ988_001647</name>
</gene>
<keyword evidence="3 6" id="KW-0812">Transmembrane</keyword>
<feature type="transmembrane region" description="Helical" evidence="6">
    <location>
        <begin position="70"/>
        <end position="92"/>
    </location>
</feature>
<dbReference type="PANTHER" id="PTHR30177">
    <property type="entry name" value="GLYCINE BETAINE/L-PROLINE TRANSPORT SYSTEM PERMEASE PROTEIN PROW"/>
    <property type="match status" value="1"/>
</dbReference>
<dbReference type="CDD" id="cd06261">
    <property type="entry name" value="TM_PBP2"/>
    <property type="match status" value="1"/>
</dbReference>
<dbReference type="InterPro" id="IPR035906">
    <property type="entry name" value="MetI-like_sf"/>
</dbReference>
<evidence type="ECO:0000256" key="1">
    <source>
        <dbReference type="ARBA" id="ARBA00004141"/>
    </source>
</evidence>
<dbReference type="EMBL" id="JACBZR010000001">
    <property type="protein sequence ID" value="NYI76999.1"/>
    <property type="molecule type" value="Genomic_DNA"/>
</dbReference>
<dbReference type="InterPro" id="IPR000515">
    <property type="entry name" value="MetI-like"/>
</dbReference>
<keyword evidence="5 6" id="KW-0472">Membrane</keyword>
<feature type="transmembrane region" description="Helical" evidence="6">
    <location>
        <begin position="228"/>
        <end position="248"/>
    </location>
</feature>
<protein>
    <submittedName>
        <fullName evidence="9">Osmoprotectant transport system permease protein</fullName>
    </submittedName>
</protein>
<dbReference type="Pfam" id="PF00528">
    <property type="entry name" value="BPD_transp_1"/>
    <property type="match status" value="1"/>
</dbReference>
<feature type="region of interest" description="Disordered" evidence="7">
    <location>
        <begin position="1"/>
        <end position="20"/>
    </location>
</feature>
<dbReference type="Gene3D" id="1.10.3720.10">
    <property type="entry name" value="MetI-like"/>
    <property type="match status" value="1"/>
</dbReference>
<feature type="transmembrane region" description="Helical" evidence="6">
    <location>
        <begin position="30"/>
        <end position="50"/>
    </location>
</feature>
<evidence type="ECO:0000259" key="8">
    <source>
        <dbReference type="PROSITE" id="PS50928"/>
    </source>
</evidence>
<keyword evidence="4 6" id="KW-1133">Transmembrane helix</keyword>
<keyword evidence="2 6" id="KW-0813">Transport</keyword>
<accession>A0A7Z0IRH1</accession>
<dbReference type="RefSeq" id="WP_218860679.1">
    <property type="nucleotide sequence ID" value="NZ_JACBZR010000001.1"/>
</dbReference>
<dbReference type="GO" id="GO:0055085">
    <property type="term" value="P:transmembrane transport"/>
    <property type="evidence" value="ECO:0007669"/>
    <property type="project" value="InterPro"/>
</dbReference>